<proteinExistence type="inferred from homology"/>
<protein>
    <submittedName>
        <fullName evidence="16">Vitamin B12 transporter BtuB</fullName>
    </submittedName>
</protein>
<evidence type="ECO:0000313" key="16">
    <source>
        <dbReference type="EMBL" id="GJD44039.1"/>
    </source>
</evidence>
<evidence type="ECO:0000259" key="15">
    <source>
        <dbReference type="Pfam" id="PF07715"/>
    </source>
</evidence>
<keyword evidence="5 13" id="KW-0732">Signal</keyword>
<dbReference type="InterPro" id="IPR036942">
    <property type="entry name" value="Beta-barrel_TonB_sf"/>
</dbReference>
<evidence type="ECO:0000256" key="8">
    <source>
        <dbReference type="ARBA" id="ARBA00023170"/>
    </source>
</evidence>
<comment type="caution">
    <text evidence="16">The sequence shown here is derived from an EMBL/GenBank/DDBJ whole genome shotgun (WGS) entry which is preliminary data.</text>
</comment>
<reference evidence="16 17" key="1">
    <citation type="journal article" date="2021" name="Front. Microbiol.">
        <title>Comprehensive Comparative Genomics and Phenotyping of Methylobacterium Species.</title>
        <authorList>
            <person name="Alessa O."/>
            <person name="Ogura Y."/>
            <person name="Fujitani Y."/>
            <person name="Takami H."/>
            <person name="Hayashi T."/>
            <person name="Sahin N."/>
            <person name="Tani A."/>
        </authorList>
    </citation>
    <scope>NUCLEOTIDE SEQUENCE [LARGE SCALE GENOMIC DNA]</scope>
    <source>
        <strain evidence="16 17">DSM 23679</strain>
    </source>
</reference>
<keyword evidence="9 10" id="KW-0998">Cell outer membrane</keyword>
<keyword evidence="8" id="KW-0675">Receptor</keyword>
<keyword evidence="3 10" id="KW-1134">Transmembrane beta strand</keyword>
<evidence type="ECO:0000259" key="14">
    <source>
        <dbReference type="Pfam" id="PF00593"/>
    </source>
</evidence>
<dbReference type="PROSITE" id="PS52016">
    <property type="entry name" value="TONB_DEPENDENT_REC_3"/>
    <property type="match status" value="1"/>
</dbReference>
<dbReference type="EMBL" id="BPQG01000028">
    <property type="protein sequence ID" value="GJD44039.1"/>
    <property type="molecule type" value="Genomic_DNA"/>
</dbReference>
<feature type="chain" id="PRO_5046537116" evidence="13">
    <location>
        <begin position="33"/>
        <end position="780"/>
    </location>
</feature>
<evidence type="ECO:0000256" key="7">
    <source>
        <dbReference type="ARBA" id="ARBA00023136"/>
    </source>
</evidence>
<comment type="similarity">
    <text evidence="10 12">Belongs to the TonB-dependent receptor family.</text>
</comment>
<feature type="domain" description="TonB-dependent receptor plug" evidence="15">
    <location>
        <begin position="85"/>
        <end position="190"/>
    </location>
</feature>
<comment type="subcellular location">
    <subcellularLocation>
        <location evidence="1 10">Cell outer membrane</location>
        <topology evidence="1 10">Multi-pass membrane protein</topology>
    </subcellularLocation>
</comment>
<keyword evidence="2 10" id="KW-0813">Transport</keyword>
<dbReference type="InterPro" id="IPR010917">
    <property type="entry name" value="TonB_rcpt_CS"/>
</dbReference>
<keyword evidence="4 10" id="KW-0812">Transmembrane</keyword>
<evidence type="ECO:0000256" key="6">
    <source>
        <dbReference type="ARBA" id="ARBA00023077"/>
    </source>
</evidence>
<dbReference type="SUPFAM" id="SSF56935">
    <property type="entry name" value="Porins"/>
    <property type="match status" value="1"/>
</dbReference>
<keyword evidence="6 12" id="KW-0798">TonB box</keyword>
<evidence type="ECO:0000256" key="5">
    <source>
        <dbReference type="ARBA" id="ARBA00022729"/>
    </source>
</evidence>
<evidence type="ECO:0000256" key="11">
    <source>
        <dbReference type="PROSITE-ProRule" id="PRU10144"/>
    </source>
</evidence>
<evidence type="ECO:0000256" key="13">
    <source>
        <dbReference type="SAM" id="SignalP"/>
    </source>
</evidence>
<feature type="short sequence motif" description="TonB C-terminal box" evidence="11">
    <location>
        <begin position="763"/>
        <end position="780"/>
    </location>
</feature>
<keyword evidence="7 10" id="KW-0472">Membrane</keyword>
<dbReference type="RefSeq" id="WP_238272070.1">
    <property type="nucleotide sequence ID" value="NZ_BPQG01000028.1"/>
</dbReference>
<dbReference type="InterPro" id="IPR037066">
    <property type="entry name" value="Plug_dom_sf"/>
</dbReference>
<sequence length="780" mass="81732">MRAFRHPGPSARARRIAPALALALAQLPSAAAARERAEDGVTLDTLTVTSEAPAGASRALLARTFGVSAPPGSAPAPIENPVGQVVTSVGRDGTIDDRPPTTIGAVLANSPGVTVRQGLGGRDVVISIRGNNARSTGITRNMVVLEDGFLVTQADGASRFDLSDPRAYSRIDVFRGPQSALFGNYASGGALAFRTRTGREIDGYEVAVDAGSFGVVNSAFAVGQASGPFEISLFSSDARGDGYQGHSSFDTQTVNLLASWTPSADDRFTLKVIDNHVSAGLPVRASLNQFTLNPYQRGCETASAAAPGCATVALLRNGVSGRTVAVTADEGGFGRDDRRTVVAGRWEHDVDAQTTWRVQAGYDARSYDQRFYVQAGRASLPSLNLAADLTRRGELFGLAATGFLALGYDTIDIRAPTFNRAAFGGPRLGALVGLQEATQENLGGRARAEIAVSDRWTAVLGVGATRTAISGRNTIFAYTEAGAASAVTPVDPAYVNVAPELVLVYRPDADWTLRGRVATGYATPSVGNLFVTPAGIPGSNTGLRPQENLGFDLGAEWSPLAGVRVSLTGFYEFFRNELVGQSPGAGLLSYTFNVPASEHRGIELGAEAALGSGWRGTLAYSFDAQVYTRFVERLAAGAFAAAFDRAGNRIVGVPEHQVLARIGYDVPAGPLAGLGAYAEAVMQDGFFLDNANLLRVPGFAVLNLNVHYATALVGYARRLDLYGEVRNVFDTATVGAANPLANSLNAVTGLQNGRAVLAGTSGAIFAGPPRTFMTGMRLRF</sequence>
<feature type="signal peptide" evidence="13">
    <location>
        <begin position="1"/>
        <end position="32"/>
    </location>
</feature>
<evidence type="ECO:0000256" key="9">
    <source>
        <dbReference type="ARBA" id="ARBA00023237"/>
    </source>
</evidence>
<evidence type="ECO:0000256" key="2">
    <source>
        <dbReference type="ARBA" id="ARBA00022448"/>
    </source>
</evidence>
<gene>
    <name evidence="16" type="primary">btuB_1</name>
    <name evidence="16" type="ORF">AFCDBAGC_1901</name>
</gene>
<dbReference type="Pfam" id="PF07715">
    <property type="entry name" value="Plug"/>
    <property type="match status" value="1"/>
</dbReference>
<dbReference type="PANTHER" id="PTHR30069:SF29">
    <property type="entry name" value="HEMOGLOBIN AND HEMOGLOBIN-HAPTOGLOBIN-BINDING PROTEIN 1-RELATED"/>
    <property type="match status" value="1"/>
</dbReference>
<evidence type="ECO:0000313" key="17">
    <source>
        <dbReference type="Proteomes" id="UP001055117"/>
    </source>
</evidence>
<name>A0ABQ4QFL2_9HYPH</name>
<accession>A0ABQ4QFL2</accession>
<evidence type="ECO:0000256" key="10">
    <source>
        <dbReference type="PROSITE-ProRule" id="PRU01360"/>
    </source>
</evidence>
<evidence type="ECO:0000256" key="12">
    <source>
        <dbReference type="RuleBase" id="RU003357"/>
    </source>
</evidence>
<feature type="domain" description="TonB-dependent receptor-like beta-barrel" evidence="14">
    <location>
        <begin position="328"/>
        <end position="728"/>
    </location>
</feature>
<evidence type="ECO:0000256" key="1">
    <source>
        <dbReference type="ARBA" id="ARBA00004571"/>
    </source>
</evidence>
<dbReference type="Proteomes" id="UP001055117">
    <property type="component" value="Unassembled WGS sequence"/>
</dbReference>
<dbReference type="Gene3D" id="2.40.170.20">
    <property type="entry name" value="TonB-dependent receptor, beta-barrel domain"/>
    <property type="match status" value="1"/>
</dbReference>
<dbReference type="InterPro" id="IPR012910">
    <property type="entry name" value="Plug_dom"/>
</dbReference>
<dbReference type="Gene3D" id="2.170.130.10">
    <property type="entry name" value="TonB-dependent receptor, plug domain"/>
    <property type="match status" value="1"/>
</dbReference>
<organism evidence="16 17">
    <name type="scientific">Methylobacterium cerastii</name>
    <dbReference type="NCBI Taxonomy" id="932741"/>
    <lineage>
        <taxon>Bacteria</taxon>
        <taxon>Pseudomonadati</taxon>
        <taxon>Pseudomonadota</taxon>
        <taxon>Alphaproteobacteria</taxon>
        <taxon>Hyphomicrobiales</taxon>
        <taxon>Methylobacteriaceae</taxon>
        <taxon>Methylobacterium</taxon>
    </lineage>
</organism>
<evidence type="ECO:0000256" key="4">
    <source>
        <dbReference type="ARBA" id="ARBA00022692"/>
    </source>
</evidence>
<dbReference type="InterPro" id="IPR000531">
    <property type="entry name" value="Beta-barrel_TonB"/>
</dbReference>
<evidence type="ECO:0000256" key="3">
    <source>
        <dbReference type="ARBA" id="ARBA00022452"/>
    </source>
</evidence>
<keyword evidence="17" id="KW-1185">Reference proteome</keyword>
<dbReference type="Pfam" id="PF00593">
    <property type="entry name" value="TonB_dep_Rec_b-barrel"/>
    <property type="match status" value="1"/>
</dbReference>
<dbReference type="PANTHER" id="PTHR30069">
    <property type="entry name" value="TONB-DEPENDENT OUTER MEMBRANE RECEPTOR"/>
    <property type="match status" value="1"/>
</dbReference>
<dbReference type="InterPro" id="IPR039426">
    <property type="entry name" value="TonB-dep_rcpt-like"/>
</dbReference>
<dbReference type="PROSITE" id="PS01156">
    <property type="entry name" value="TONB_DEPENDENT_REC_2"/>
    <property type="match status" value="1"/>
</dbReference>